<dbReference type="Proteomes" id="UP000287502">
    <property type="component" value="Chromosome"/>
</dbReference>
<evidence type="ECO:0000313" key="2">
    <source>
        <dbReference type="EMBL" id="QAR32245.1"/>
    </source>
</evidence>
<accession>A0A3R5YY21</accession>
<reference evidence="2 3" key="1">
    <citation type="submission" date="2019-01" db="EMBL/GenBank/DDBJ databases">
        <title>Geovibrio thiophilus DSM 11263, complete genome.</title>
        <authorList>
            <person name="Spring S."/>
            <person name="Bunk B."/>
            <person name="Sproer C."/>
        </authorList>
    </citation>
    <scope>NUCLEOTIDE SEQUENCE [LARGE SCALE GENOMIC DNA]</scope>
    <source>
        <strain evidence="2 3">DSM 11263</strain>
    </source>
</reference>
<dbReference type="SUPFAM" id="SSF64518">
    <property type="entry name" value="Phase 1 flagellin"/>
    <property type="match status" value="2"/>
</dbReference>
<evidence type="ECO:0000259" key="1">
    <source>
        <dbReference type="Pfam" id="PF00669"/>
    </source>
</evidence>
<evidence type="ECO:0000313" key="3">
    <source>
        <dbReference type="Proteomes" id="UP000287502"/>
    </source>
</evidence>
<dbReference type="EMBL" id="CP035108">
    <property type="protein sequence ID" value="QAR32245.1"/>
    <property type="molecule type" value="Genomic_DNA"/>
</dbReference>
<gene>
    <name evidence="2" type="ORF">EP073_02185</name>
</gene>
<organism evidence="2 3">
    <name type="scientific">Geovibrio thiophilus</name>
    <dbReference type="NCBI Taxonomy" id="139438"/>
    <lineage>
        <taxon>Bacteria</taxon>
        <taxon>Pseudomonadati</taxon>
        <taxon>Deferribacterota</taxon>
        <taxon>Deferribacteres</taxon>
        <taxon>Deferribacterales</taxon>
        <taxon>Geovibrionaceae</taxon>
        <taxon>Geovibrio</taxon>
    </lineage>
</organism>
<sequence length="1400" mass="150703">MRVTYNYMTMRYLTGIQNNLNSVSNSLDAVTKGRNLLTPEQDPVNYISALTIQTMLDESAQFKRNAENALTWLTNSDSELQSASELISKALNEYAIYGMNDSQSAESRKALAGDVQGVIESLLGVGNAYYNGRYLFSGYATQTQPFQTQERQVSSVVSNINGADAMVQKQYNDMPELKEGSYTMKVTVTNGTATVQLFDKNNNKVLLDTNGTDETAGDGNNTSYTLTTAYAKGMVINTGTGAGIKLPDTDMEGRTLTTSFYYTPGDNVSYYGDDGIVTTKIGYSQDVDINMTGQEIFMETYKTLRGTVTNKTNGLYATSTTYFSNLDGANASLADSININGTDHNGYKVGIAKLMAPAAVTLDMSTATEAERTVTLKYADEEFDITLDQKGYDDIDEVVFDLNRKLENEGLADEIQAVNDGDRVMFITTRSGDHVQLDLKGTVNNKLGFTDPTPSSTTDFTYSATGKDTVFEIGYSSYDQPVLIEYKNETLTGGDDNRANFPVGTNEIFVNGVAMSFTVNTGDTAEDIQNSINQALKDNGFAFTVTAQVESTPTADMYDLTLKLHNVNYGDDTSLSSKVTTADGVNDYKTATAKNSDYPITTEKRLGDFLTFIENLYDNAVDASLVDGKLVVQDIRSGSSRLTFSINEDNTGIGYAMLEQDVKLSGKYTGTRDDKWSFNVVMQAADPMDPSDYDKIVINVTDSAGNKVSTQTLRQDTYYGQEIEISKGVKISLGQVTESTSFTVDLSAGSNVSFGDINVIEEGKNVDTFRSLTNLYNALNLNIPEQGIGAPGAWSDTTLNSTATPYFDGTFRGNYNDLFNFQILTTNNLSEMYIQSELKSVTSEVNYTANSDIDFDLVVKDGNNVYTRNIFIDRDSIFASVESPSTGTEAARLNFTEAAGLTFYYQDGGVWTEASVNVPAGSYASVNDIVTAINSDPTLPAGITAGANADGTISFTAGGTVTDLYVSGDTDSALGFSSFDPESLIIDTVNSMISTDADLAGLGVRAYNNDGKLEIYSGSGTHEITMNANNEGTRMTFFQTYDPTTGQSAAPLAFNVNKVLDLTYYDTATDTWTTAQVTFPPDPSGEYADAASLAAAATGLPAGITLTADNNGNLSFTAGGTLTNLSVSANTDLSSEAVSVLGFYKTASTDSVTAGGTPQLFLKDTTTGQRTISFTYNDGTKKTASITLEAKDYESVDELLAEVNDKLTNAGLGGMISAEIVDGGNLSFVYDDAVINSFHVSGDYESTLGFAKAGTEAQIKVTGSDGELISMYTIDTANETYHVADGVYSGFDVGYLYATDSFTTAVGSGIEYELPILDQAETQITNSLTSVGTRQNRVDTSINYYTVMSTKNEEIKAEYLGATATDQSAAITSYQLALQAYQAALQTTAKIMNISLLDFL</sequence>
<dbReference type="PANTHER" id="PTHR42792:SF1">
    <property type="entry name" value="FLAGELLAR HOOK-ASSOCIATED PROTEIN 3"/>
    <property type="match status" value="1"/>
</dbReference>
<dbReference type="GO" id="GO:0005198">
    <property type="term" value="F:structural molecule activity"/>
    <property type="evidence" value="ECO:0007669"/>
    <property type="project" value="InterPro"/>
</dbReference>
<dbReference type="Pfam" id="PF00669">
    <property type="entry name" value="Flagellin_N"/>
    <property type="match status" value="1"/>
</dbReference>
<dbReference type="RefSeq" id="WP_128465532.1">
    <property type="nucleotide sequence ID" value="NZ_CP035108.1"/>
</dbReference>
<dbReference type="KEGG" id="gtl:EP073_02185"/>
<dbReference type="InterPro" id="IPR001492">
    <property type="entry name" value="Flagellin"/>
</dbReference>
<proteinExistence type="predicted"/>
<dbReference type="GO" id="GO:0009288">
    <property type="term" value="C:bacterial-type flagellum"/>
    <property type="evidence" value="ECO:0007669"/>
    <property type="project" value="InterPro"/>
</dbReference>
<protein>
    <recommendedName>
        <fullName evidence="1">Flagellin N-terminal domain-containing protein</fullName>
    </recommendedName>
</protein>
<dbReference type="InterPro" id="IPR001029">
    <property type="entry name" value="Flagellin_N"/>
</dbReference>
<dbReference type="PANTHER" id="PTHR42792">
    <property type="entry name" value="FLAGELLIN"/>
    <property type="match status" value="1"/>
</dbReference>
<dbReference type="OrthoDB" id="9758307at2"/>
<keyword evidence="3" id="KW-1185">Reference proteome</keyword>
<dbReference type="Gene3D" id="1.20.1330.10">
    <property type="entry name" value="f41 fragment of flagellin, N-terminal domain"/>
    <property type="match status" value="3"/>
</dbReference>
<name>A0A3R5YY21_9BACT</name>
<feature type="domain" description="Flagellin N-terminal" evidence="1">
    <location>
        <begin position="4"/>
        <end position="141"/>
    </location>
</feature>